<evidence type="ECO:0000313" key="4">
    <source>
        <dbReference type="EMBL" id="RMZ71350.1"/>
    </source>
</evidence>
<evidence type="ECO:0000259" key="3">
    <source>
        <dbReference type="Pfam" id="PF00588"/>
    </source>
</evidence>
<keyword evidence="5" id="KW-1185">Reference proteome</keyword>
<dbReference type="Pfam" id="PF00588">
    <property type="entry name" value="SpoU_methylase"/>
    <property type="match status" value="1"/>
</dbReference>
<dbReference type="GO" id="GO:0030488">
    <property type="term" value="P:tRNA methylation"/>
    <property type="evidence" value="ECO:0007669"/>
    <property type="project" value="InterPro"/>
</dbReference>
<reference evidence="4 5" key="1">
    <citation type="journal article" date="2014" name="PLoS ONE">
        <title>De novo Genome Assembly of the Fungal Plant Pathogen Pyrenophora semeniperda.</title>
        <authorList>
            <person name="Soliai M.M."/>
            <person name="Meyer S.E."/>
            <person name="Udall J.A."/>
            <person name="Elzinga D.E."/>
            <person name="Hermansen R.A."/>
            <person name="Bodily P.M."/>
            <person name="Hart A.A."/>
            <person name="Coleman C.E."/>
        </authorList>
    </citation>
    <scope>NUCLEOTIDE SEQUENCE [LARGE SCALE GENOMIC DNA]</scope>
    <source>
        <strain evidence="4 5">CCB06</strain>
        <tissue evidence="4">Mycelium</tissue>
    </source>
</reference>
<dbReference type="OrthoDB" id="241340at2759"/>
<dbReference type="Proteomes" id="UP000265663">
    <property type="component" value="Unassembled WGS sequence"/>
</dbReference>
<dbReference type="SUPFAM" id="SSF75217">
    <property type="entry name" value="alpha/beta knot"/>
    <property type="match status" value="1"/>
</dbReference>
<dbReference type="InterPro" id="IPR045330">
    <property type="entry name" value="TRM3/TARBP1"/>
</dbReference>
<gene>
    <name evidence="4" type="ORF">GMOD_00005892</name>
</gene>
<evidence type="ECO:0000256" key="1">
    <source>
        <dbReference type="ARBA" id="ARBA00022603"/>
    </source>
</evidence>
<dbReference type="PANTHER" id="PTHR12029:SF11">
    <property type="entry name" value="METHYLTRANSFERASE TARBP1-RELATED"/>
    <property type="match status" value="1"/>
</dbReference>
<dbReference type="EMBL" id="KE747826">
    <property type="protein sequence ID" value="RMZ71350.1"/>
    <property type="molecule type" value="Genomic_DNA"/>
</dbReference>
<dbReference type="GO" id="GO:0016423">
    <property type="term" value="F:tRNA (guanine) methyltransferase activity"/>
    <property type="evidence" value="ECO:0007669"/>
    <property type="project" value="InterPro"/>
</dbReference>
<dbReference type="InterPro" id="IPR001537">
    <property type="entry name" value="SpoU_MeTrfase"/>
</dbReference>
<protein>
    <recommendedName>
        <fullName evidence="3">tRNA/rRNA methyltransferase SpoU type domain-containing protein</fullName>
    </recommendedName>
</protein>
<organism evidence="4 5">
    <name type="scientific">Pyrenophora seminiperda CCB06</name>
    <dbReference type="NCBI Taxonomy" id="1302712"/>
    <lineage>
        <taxon>Eukaryota</taxon>
        <taxon>Fungi</taxon>
        <taxon>Dikarya</taxon>
        <taxon>Ascomycota</taxon>
        <taxon>Pezizomycotina</taxon>
        <taxon>Dothideomycetes</taxon>
        <taxon>Pleosporomycetidae</taxon>
        <taxon>Pleosporales</taxon>
        <taxon>Pleosporineae</taxon>
        <taxon>Pleosporaceae</taxon>
        <taxon>Pyrenophora</taxon>
    </lineage>
</organism>
<dbReference type="PANTHER" id="PTHR12029">
    <property type="entry name" value="RNA METHYLTRANSFERASE"/>
    <property type="match status" value="1"/>
</dbReference>
<feature type="domain" description="tRNA/rRNA methyltransferase SpoU type" evidence="3">
    <location>
        <begin position="1117"/>
        <end position="1285"/>
    </location>
</feature>
<accession>A0A3M7MAD6</accession>
<dbReference type="InterPro" id="IPR029026">
    <property type="entry name" value="tRNA_m1G_MTases_N"/>
</dbReference>
<name>A0A3M7MAD6_9PLEO</name>
<dbReference type="InterPro" id="IPR029028">
    <property type="entry name" value="Alpha/beta_knot_MTases"/>
</dbReference>
<dbReference type="CDD" id="cd18091">
    <property type="entry name" value="SpoU-like_TRM3-like"/>
    <property type="match status" value="1"/>
</dbReference>
<sequence length="1295" mass="144104">MSKAYTIRHLTSGAQHLGRSIPYSLVMATATILSLLDQHAKNEAFDASLAKLKAAPHGIDIDTLDICVRLLPSESPELVQPEKISQHEELWDILLGRLVDEESSPERLYKIAETCLSHGPFAAEQLNTKFECNLSSLAQQLPSGETEGFHAIKAYLGFLKCSFWLPTGYCHMANPAILRLLSSFLTIHGLEDVAHDTFSAFFSLLKNDGEDLATRSETINNLSLWDQLNALDVRYFAARSSKIYRTWFQWISLAASNGLRLTCVEDEKYWRKLRLGLVKGHADQRKYCLGIIRQSFLVTQNVIDTPSMQYDPGNVDGEKYELYSTLFETIVLHRYTGQVEDSLPTLTKLLGSSSKTAPSCITAAMTTTLLTAALDPLIQESIRKMVGRWYMNFVIERRGDISGHIHFLFEGFLPWATEGNLFTSTLTNTRTTTVCSHGDALAAVIARFASDTEGKPSFIPSVDFDVQEVGVDNRGGRAVILGVVRYITNARGRLFQPAIMYLLNGLIMGLKATPPLSYNKLEPSEISEILSLARITGLPEVASDLHSIFCRKICDLAYPDVAALGLPTDESLRARCQKLGEPVDQSTADASSATNDSRILSLQSFLKELHESKHSCIQGPAFAPACKSLVELLDHTDVAGLDPDDLHSILAALWEEAEIRDFIRPFAVHLPALLFHPTCIQACVTSSPENKDASGTELVNLLSKAMSRLTRLSKGRSYVLAALSRSLRRAAFANPSIVSILPFEDYIIDFINEPATIRSEFLFEVAAAGKSHQFLPHRTYTSYYGLREWHAYGAVMDLLRRFPEEQLSTAKDIFDRLLQPWKDQQPPVAVKSPWKKTLQLQSILLLSQYCVTESDADAYIDSLTHALTLESWPRYRYLLEWTLARIYHRFPGKSSRIVKELGNLDEYSPIHVASLIKLGLLVAPYESEDFAAKLMTQLNAYSASPKVQIRHEANFAFPLVFDLADAKGWKSVTENPAFIAMNAFIRRLDKFSASPWTIRTLKVDIERDFTLVGIFQGQYLSIESPEEELVTYEDFRILETDDQQTQLNCPRMRIELGTAPAKDMNPIKTTTQAPVVSPPDQAQITLQTKAGIDLDNLHPQTGPPSMQKQRPASVLMIASLIDNPTNLGGLSRISESFGLEALYIDDLKKVAHKDFKATSVRSEKHLAIRELKEVGVPAFLLDAKSKGYEVVGIEQTDRSGILGHENNNGEKEIATEKESAGEGSVHVVRTQDIGTLPRKCCLVLGSEKEGISAEVLAVIDRNVEIKTVGVTRSLNVQTAGGIALYEWWREWGGKA</sequence>
<keyword evidence="2" id="KW-0808">Transferase</keyword>
<dbReference type="InterPro" id="IPR044748">
    <property type="entry name" value="Trm3/TARBP1_C"/>
</dbReference>
<dbReference type="GO" id="GO:0003723">
    <property type="term" value="F:RNA binding"/>
    <property type="evidence" value="ECO:0007669"/>
    <property type="project" value="InterPro"/>
</dbReference>
<proteinExistence type="predicted"/>
<evidence type="ECO:0000256" key="2">
    <source>
        <dbReference type="ARBA" id="ARBA00022679"/>
    </source>
</evidence>
<dbReference type="Gene3D" id="3.40.1280.10">
    <property type="match status" value="1"/>
</dbReference>
<evidence type="ECO:0000313" key="5">
    <source>
        <dbReference type="Proteomes" id="UP000265663"/>
    </source>
</evidence>
<keyword evidence="1" id="KW-0489">Methyltransferase</keyword>